<evidence type="ECO:0000313" key="2">
    <source>
        <dbReference type="Proteomes" id="UP000732619"/>
    </source>
</evidence>
<name>A0A8T3VQ55_METOL</name>
<dbReference type="AlphaFoldDB" id="A0A8T3VQ55"/>
<dbReference type="Proteomes" id="UP000732619">
    <property type="component" value="Unassembled WGS sequence"/>
</dbReference>
<gene>
    <name evidence="1" type="ORF">E7Z75_09170</name>
</gene>
<accession>A0A8T3VQ55</accession>
<dbReference type="EMBL" id="SUTG01000065">
    <property type="protein sequence ID" value="MBE6513293.1"/>
    <property type="molecule type" value="Genomic_DNA"/>
</dbReference>
<protein>
    <submittedName>
        <fullName evidence="1">Uncharacterized protein</fullName>
    </submittedName>
</protein>
<organism evidence="1 2">
    <name type="scientific">Methanobrevibacter olleyae</name>
    <dbReference type="NCBI Taxonomy" id="294671"/>
    <lineage>
        <taxon>Archaea</taxon>
        <taxon>Methanobacteriati</taxon>
        <taxon>Methanobacteriota</taxon>
        <taxon>Methanomada group</taxon>
        <taxon>Methanobacteria</taxon>
        <taxon>Methanobacteriales</taxon>
        <taxon>Methanobacteriaceae</taxon>
        <taxon>Methanobrevibacter</taxon>
    </lineage>
</organism>
<sequence length="144" mass="17728">MYELHHLIEKLQERRAEFEYRYTEEDDLVKVKESLNKRLLILREKMLEDPTNEAVALEFGFCYEEVERITKRLEYFREKYATKEAKKEKYETLIKYNIQELYSYIDFMKQFKIDEKLYQAMENSLTSLDKNITILHDLNEEDEE</sequence>
<reference evidence="1" key="1">
    <citation type="submission" date="2019-04" db="EMBL/GenBank/DDBJ databases">
        <title>Evolution of Biomass-Degrading Anaerobic Consortia Revealed by Metagenomics.</title>
        <authorList>
            <person name="Peng X."/>
        </authorList>
    </citation>
    <scope>NUCLEOTIDE SEQUENCE</scope>
    <source>
        <strain evidence="1">SIG14</strain>
    </source>
</reference>
<comment type="caution">
    <text evidence="1">The sequence shown here is derived from an EMBL/GenBank/DDBJ whole genome shotgun (WGS) entry which is preliminary data.</text>
</comment>
<evidence type="ECO:0000313" key="1">
    <source>
        <dbReference type="EMBL" id="MBE6513293.1"/>
    </source>
</evidence>
<proteinExistence type="predicted"/>